<dbReference type="Gene3D" id="1.10.510.10">
    <property type="entry name" value="Transferase(Phosphotransferase) domain 1"/>
    <property type="match status" value="1"/>
</dbReference>
<protein>
    <recommendedName>
        <fullName evidence="1">Protein kinase domain-containing protein</fullName>
    </recommendedName>
</protein>
<dbReference type="InterPro" id="IPR000719">
    <property type="entry name" value="Prot_kinase_dom"/>
</dbReference>
<evidence type="ECO:0000313" key="2">
    <source>
        <dbReference type="EMBL" id="PMB65266.1"/>
    </source>
</evidence>
<comment type="caution">
    <text evidence="2">The sequence shown here is derived from an EMBL/GenBank/DDBJ whole genome shotgun (WGS) entry which is preliminary data.</text>
</comment>
<dbReference type="GO" id="GO:0004672">
    <property type="term" value="F:protein kinase activity"/>
    <property type="evidence" value="ECO:0007669"/>
    <property type="project" value="InterPro"/>
</dbReference>
<proteinExistence type="predicted"/>
<evidence type="ECO:0000259" key="1">
    <source>
        <dbReference type="PROSITE" id="PS50011"/>
    </source>
</evidence>
<name>A0A2N6NDD6_BEABA</name>
<accession>A0A2N6NDD6</accession>
<feature type="domain" description="Protein kinase" evidence="1">
    <location>
        <begin position="20"/>
        <end position="347"/>
    </location>
</feature>
<dbReference type="OMA" id="WSNGDWN"/>
<reference evidence="2 3" key="1">
    <citation type="journal article" date="2016" name="Appl. Microbiol. Biotechnol.">
        <title>Characterization of T-DNA insertion mutants with decreased virulence in the entomopathogenic fungus Beauveria bassiana JEF-007.</title>
        <authorList>
            <person name="Kim S."/>
            <person name="Lee S.J."/>
            <person name="Nai Y.S."/>
            <person name="Yu J.S."/>
            <person name="Lee M.R."/>
            <person name="Yang Y.T."/>
            <person name="Kim J.S."/>
        </authorList>
    </citation>
    <scope>NUCLEOTIDE SEQUENCE [LARGE SCALE GENOMIC DNA]</scope>
    <source>
        <strain evidence="2 3">JEF-007</strain>
    </source>
</reference>
<dbReference type="AlphaFoldDB" id="A0A2N6NDD6"/>
<dbReference type="Pfam" id="PF17667">
    <property type="entry name" value="Pkinase_fungal"/>
    <property type="match status" value="1"/>
</dbReference>
<dbReference type="PANTHER" id="PTHR38248">
    <property type="entry name" value="FUNK1 6"/>
    <property type="match status" value="1"/>
</dbReference>
<dbReference type="PROSITE" id="PS50011">
    <property type="entry name" value="PROTEIN_KINASE_DOM"/>
    <property type="match status" value="1"/>
</dbReference>
<dbReference type="Proteomes" id="UP000235728">
    <property type="component" value="Unassembled WGS sequence"/>
</dbReference>
<evidence type="ECO:0000313" key="3">
    <source>
        <dbReference type="Proteomes" id="UP000235728"/>
    </source>
</evidence>
<dbReference type="InterPro" id="IPR011009">
    <property type="entry name" value="Kinase-like_dom_sf"/>
</dbReference>
<organism evidence="2 3">
    <name type="scientific">Beauveria bassiana</name>
    <name type="common">White muscardine disease fungus</name>
    <name type="synonym">Tritirachium shiotae</name>
    <dbReference type="NCBI Taxonomy" id="176275"/>
    <lineage>
        <taxon>Eukaryota</taxon>
        <taxon>Fungi</taxon>
        <taxon>Dikarya</taxon>
        <taxon>Ascomycota</taxon>
        <taxon>Pezizomycotina</taxon>
        <taxon>Sordariomycetes</taxon>
        <taxon>Hypocreomycetidae</taxon>
        <taxon>Hypocreales</taxon>
        <taxon>Cordycipitaceae</taxon>
        <taxon>Beauveria</taxon>
    </lineage>
</organism>
<dbReference type="SUPFAM" id="SSF56112">
    <property type="entry name" value="Protein kinase-like (PK-like)"/>
    <property type="match status" value="1"/>
</dbReference>
<dbReference type="InterPro" id="IPR040976">
    <property type="entry name" value="Pkinase_fungal"/>
</dbReference>
<dbReference type="EMBL" id="MRVG01000010">
    <property type="protein sequence ID" value="PMB65266.1"/>
    <property type="molecule type" value="Genomic_DNA"/>
</dbReference>
<dbReference type="GO" id="GO:0005524">
    <property type="term" value="F:ATP binding"/>
    <property type="evidence" value="ECO:0007669"/>
    <property type="project" value="InterPro"/>
</dbReference>
<dbReference type="PANTHER" id="PTHR38248:SF2">
    <property type="entry name" value="FUNK1 11"/>
    <property type="match status" value="1"/>
</dbReference>
<gene>
    <name evidence="2" type="ORF">BM221_008622</name>
</gene>
<sequence>MTDQDLGKSSIIKTGINGNYVNLDYMMDGLSGKLYIEDYPIATRQGLVGTGTTCYRAKVQNSHDWNYALKLKWQWAQERPENELLNLAKEKCVWGAISVNYYKELENTANLRRGLRWGSQRKFINPSIGDRHYNIDEETQKPDCNVSGLLQYTEETGNFFQNRTLICTITSPLGRPLRTFQSHIELLQVFRDAIICHRSLYYDAKILHCDISPGNIIILDHQDKEQPKGVLIDLDSAINLDEALEAGFGMTGTRPFMAIGVLRNEPHTYRHDLESFLYVLLWTIITNHTESPPAGSRLRQWSNGDWNELAARKSLDMAEKRIQDILGEFGSEFDSLKPLVKKLHQLLFPLRDGAVWTGTDATPVAVGKLYEGMIAAFEGAITSEGRRLM</sequence>